<dbReference type="SUPFAM" id="SSF81383">
    <property type="entry name" value="F-box domain"/>
    <property type="match status" value="1"/>
</dbReference>
<proteinExistence type="predicted"/>
<dbReference type="InterPro" id="IPR036047">
    <property type="entry name" value="F-box-like_dom_sf"/>
</dbReference>
<accession>A0AAQ3R5J9</accession>
<name>A0AAQ3R5J9_9PEZI</name>
<dbReference type="AlphaFoldDB" id="A0AAQ3R5J9"/>
<organism evidence="1 2">
    <name type="scientific">Acrodontium crateriforme</name>
    <dbReference type="NCBI Taxonomy" id="150365"/>
    <lineage>
        <taxon>Eukaryota</taxon>
        <taxon>Fungi</taxon>
        <taxon>Dikarya</taxon>
        <taxon>Ascomycota</taxon>
        <taxon>Pezizomycotina</taxon>
        <taxon>Dothideomycetes</taxon>
        <taxon>Dothideomycetidae</taxon>
        <taxon>Mycosphaerellales</taxon>
        <taxon>Teratosphaeriaceae</taxon>
        <taxon>Acrodontium</taxon>
    </lineage>
</organism>
<dbReference type="EMBL" id="CP138586">
    <property type="protein sequence ID" value="WPH02136.1"/>
    <property type="molecule type" value="Genomic_DNA"/>
</dbReference>
<gene>
    <name evidence="1" type="ORF">R9X50_00499100</name>
</gene>
<sequence length="325" mass="36481">MAFQENPHERVFSLVAHQPRHIVHGMIRITEPAKLFSSWRLSPSSSLGDLDALPLELLHVIFAMLDFKSLSDISRTCLRANIHAALLSADCISCGSYGAFLFLPTCERCCYHCLWRNQSLWVIPISTAKKCFGFSAAGAKTLSIMHSLPGKYHVRHTISRQRPIRLVCVGAAKKLAIAENRSEDCMRQDLEHKRSAGLSEKEYYLLRFLQKAQITPPGPELFVQPTESNVPNDMFCGMASLPFPYLAPGNHAEHGFWCLGCELVWRRWSPNDSSPDHLSHLVLPGCRAADIVYNMQDVARSKAEFLSHINECPGAKELCQAAREH</sequence>
<evidence type="ECO:0000313" key="2">
    <source>
        <dbReference type="Proteomes" id="UP001303373"/>
    </source>
</evidence>
<keyword evidence="2" id="KW-1185">Reference proteome</keyword>
<reference evidence="1 2" key="1">
    <citation type="submission" date="2023-11" db="EMBL/GenBank/DDBJ databases">
        <title>An acidophilic fungus is an integral part of prey digestion in a carnivorous sundew plant.</title>
        <authorList>
            <person name="Tsai I.J."/>
        </authorList>
    </citation>
    <scope>NUCLEOTIDE SEQUENCE [LARGE SCALE GENOMIC DNA]</scope>
    <source>
        <strain evidence="1">169a</strain>
    </source>
</reference>
<evidence type="ECO:0000313" key="1">
    <source>
        <dbReference type="EMBL" id="WPH02136.1"/>
    </source>
</evidence>
<evidence type="ECO:0008006" key="3">
    <source>
        <dbReference type="Google" id="ProtNLM"/>
    </source>
</evidence>
<protein>
    <recommendedName>
        <fullName evidence="3">F-box domain-containing protein</fullName>
    </recommendedName>
</protein>
<dbReference type="Proteomes" id="UP001303373">
    <property type="component" value="Chromosome 7"/>
</dbReference>